<dbReference type="InterPro" id="IPR005074">
    <property type="entry name" value="Peptidase_C39"/>
</dbReference>
<name>A0A0G0MER0_9BACT</name>
<evidence type="ECO:0000313" key="3">
    <source>
        <dbReference type="Proteomes" id="UP000033881"/>
    </source>
</evidence>
<dbReference type="Proteomes" id="UP000033881">
    <property type="component" value="Unassembled WGS sequence"/>
</dbReference>
<sequence length="153" mass="17661">MAIKILCQRNPLWAEDKLGSSSLNVYSYGCTTCCISMLSDYFKCYKSPKEIAHNINNYTKDGLIIWKNLNFEKMQFIRRDWNPSLNGILNAVKNPYTAVILEVPLGKGKHWVVALRKDWFSNDFLIADPWDGKKKLVKKTYKNITGAAFFARK</sequence>
<gene>
    <name evidence="2" type="ORF">UT24_C0034G0003</name>
</gene>
<organism evidence="2 3">
    <name type="scientific">Candidatus Woesebacteria bacterium GW2011_GWB1_39_12</name>
    <dbReference type="NCBI Taxonomy" id="1618574"/>
    <lineage>
        <taxon>Bacteria</taxon>
        <taxon>Candidatus Woeseibacteriota</taxon>
    </lineage>
</organism>
<evidence type="ECO:0000313" key="2">
    <source>
        <dbReference type="EMBL" id="KKQ98825.1"/>
    </source>
</evidence>
<dbReference type="GO" id="GO:0016020">
    <property type="term" value="C:membrane"/>
    <property type="evidence" value="ECO:0007669"/>
    <property type="project" value="InterPro"/>
</dbReference>
<dbReference type="AlphaFoldDB" id="A0A0G0MER0"/>
<dbReference type="GO" id="GO:0006508">
    <property type="term" value="P:proteolysis"/>
    <property type="evidence" value="ECO:0007669"/>
    <property type="project" value="InterPro"/>
</dbReference>
<dbReference type="EMBL" id="LBWB01000034">
    <property type="protein sequence ID" value="KKQ98825.1"/>
    <property type="molecule type" value="Genomic_DNA"/>
</dbReference>
<proteinExistence type="predicted"/>
<dbReference type="GO" id="GO:0005524">
    <property type="term" value="F:ATP binding"/>
    <property type="evidence" value="ECO:0007669"/>
    <property type="project" value="InterPro"/>
</dbReference>
<dbReference type="Pfam" id="PF03412">
    <property type="entry name" value="Peptidase_C39"/>
    <property type="match status" value="1"/>
</dbReference>
<protein>
    <recommendedName>
        <fullName evidence="1">Peptidase C39 domain-containing protein</fullName>
    </recommendedName>
</protein>
<accession>A0A0G0MER0</accession>
<reference evidence="2 3" key="1">
    <citation type="journal article" date="2015" name="Nature">
        <title>rRNA introns, odd ribosomes, and small enigmatic genomes across a large radiation of phyla.</title>
        <authorList>
            <person name="Brown C.T."/>
            <person name="Hug L.A."/>
            <person name="Thomas B.C."/>
            <person name="Sharon I."/>
            <person name="Castelle C.J."/>
            <person name="Singh A."/>
            <person name="Wilkins M.J."/>
            <person name="Williams K.H."/>
            <person name="Banfield J.F."/>
        </authorList>
    </citation>
    <scope>NUCLEOTIDE SEQUENCE [LARGE SCALE GENOMIC DNA]</scope>
</reference>
<feature type="domain" description="Peptidase C39" evidence="1">
    <location>
        <begin position="25"/>
        <end position="139"/>
    </location>
</feature>
<dbReference type="STRING" id="1618574.UT24_C0034G0003"/>
<comment type="caution">
    <text evidence="2">The sequence shown here is derived from an EMBL/GenBank/DDBJ whole genome shotgun (WGS) entry which is preliminary data.</text>
</comment>
<dbReference type="GO" id="GO:0008233">
    <property type="term" value="F:peptidase activity"/>
    <property type="evidence" value="ECO:0007669"/>
    <property type="project" value="InterPro"/>
</dbReference>
<dbReference type="Gene3D" id="3.90.70.10">
    <property type="entry name" value="Cysteine proteinases"/>
    <property type="match status" value="1"/>
</dbReference>
<evidence type="ECO:0000259" key="1">
    <source>
        <dbReference type="Pfam" id="PF03412"/>
    </source>
</evidence>